<dbReference type="Proteomes" id="UP000545588">
    <property type="component" value="Unassembled WGS sequence"/>
</dbReference>
<protein>
    <submittedName>
        <fullName evidence="2">Uncharacterized protein</fullName>
    </submittedName>
</protein>
<evidence type="ECO:0000256" key="1">
    <source>
        <dbReference type="SAM" id="Phobius"/>
    </source>
</evidence>
<sequence>MLEYMMTLSEHITFGGVSEWELSSFDWSIIAAFFSAVAALGSLFIAISQFNYLKNKESAILGLSSRFEEISLNYDSTQFEEIIESHYFVLQNLSVLQINLVELELGQDLNKNKKKFFQDADDNPAFITLGFPMQPVIKNFQEYFTSKLKFNYIRSDEVIKVELPSFILKEFIHASYKMRDGKPFSYNNYLIIKVKYFDKAKSKFQYQITKMPYEIKFMGARAVLHFNIEPAVIKLD</sequence>
<organism evidence="2 3">
    <name type="scientific">Jeotgalicoccus coquinae</name>
    <dbReference type="NCBI Taxonomy" id="709509"/>
    <lineage>
        <taxon>Bacteria</taxon>
        <taxon>Bacillati</taxon>
        <taxon>Bacillota</taxon>
        <taxon>Bacilli</taxon>
        <taxon>Bacillales</taxon>
        <taxon>Staphylococcaceae</taxon>
        <taxon>Jeotgalicoccus</taxon>
    </lineage>
</organism>
<proteinExistence type="predicted"/>
<keyword evidence="1" id="KW-0472">Membrane</keyword>
<keyword evidence="1" id="KW-0812">Transmembrane</keyword>
<reference evidence="2 3" key="1">
    <citation type="submission" date="2020-08" db="EMBL/GenBank/DDBJ databases">
        <title>Genomic Encyclopedia of Type Strains, Phase IV (KMG-IV): sequencing the most valuable type-strain genomes for metagenomic binning, comparative biology and taxonomic classification.</title>
        <authorList>
            <person name="Goeker M."/>
        </authorList>
    </citation>
    <scope>NUCLEOTIDE SEQUENCE [LARGE SCALE GENOMIC DNA]</scope>
    <source>
        <strain evidence="2 3">DSM 22419</strain>
    </source>
</reference>
<gene>
    <name evidence="2" type="ORF">HNR41_001628</name>
</gene>
<comment type="caution">
    <text evidence="2">The sequence shown here is derived from an EMBL/GenBank/DDBJ whole genome shotgun (WGS) entry which is preliminary data.</text>
</comment>
<keyword evidence="3" id="KW-1185">Reference proteome</keyword>
<evidence type="ECO:0000313" key="3">
    <source>
        <dbReference type="Proteomes" id="UP000545588"/>
    </source>
</evidence>
<name>A0ABR6QPV0_9STAP</name>
<feature type="transmembrane region" description="Helical" evidence="1">
    <location>
        <begin position="27"/>
        <end position="47"/>
    </location>
</feature>
<dbReference type="EMBL" id="JACHFF010000002">
    <property type="protein sequence ID" value="MBB6423656.1"/>
    <property type="molecule type" value="Genomic_DNA"/>
</dbReference>
<keyword evidence="1" id="KW-1133">Transmembrane helix</keyword>
<accession>A0ABR6QPV0</accession>
<evidence type="ECO:0000313" key="2">
    <source>
        <dbReference type="EMBL" id="MBB6423656.1"/>
    </source>
</evidence>
<dbReference type="RefSeq" id="WP_184283486.1">
    <property type="nucleotide sequence ID" value="NZ_CAJEWA010000004.1"/>
</dbReference>